<evidence type="ECO:0000256" key="3">
    <source>
        <dbReference type="ARBA" id="ARBA00022448"/>
    </source>
</evidence>
<sequence length="545" mass="59868">MDAINQPLLAVRDLSVAFHQGGSTTLAVDKVSFQIKRGECLALVGESGSGKSVSALSILKLLPYPNASHPSGSIRFKGQELIDRSEQQMREIRGSDISIIFQEPMTSLNPLHTIEAQIGEIIQLHNPTSNAEARRRTLELLTQVGIPEPETRLKSYPHQLSGGQRQRVMIAMALANEPDLLIADEPTTALDVTVQAQILALLAEIRSRLGMSLLFITHDLGIVRRIADTVCVMKSGEIVEQGPVEQVFKGPKHPYTRDLLAAEPKPDPAPPQPGAQVVMSANDLKVWFPIKRGLMRKTVGHIKAVDGVSIAVRKGETLGVVGESGSGKTTLGLALLRLISSNGRIVFLGKDIQGLRFKEMRPFRRDMQIVFQDPFGSLSPRMSVADIIAEGLSVHQPKLSGEEREARVVKALEDVGLKPDTRYRYPHEFSGGQRQRISIARAVVLEPDFVVLDEPTSALDMLFQAQMVDLLRELQRKRELTYMFISHDLRVVASLASHLIVMRGGKVVEEGQAAELFKNPKTEYTRALFAAAFRLETAGNGSVAT</sequence>
<comment type="similarity">
    <text evidence="2">Belongs to the ABC transporter superfamily.</text>
</comment>
<gene>
    <name evidence="10" type="ORF">GA0061098_1003354</name>
</gene>
<dbReference type="GO" id="GO:0005524">
    <property type="term" value="F:ATP binding"/>
    <property type="evidence" value="ECO:0007669"/>
    <property type="project" value="UniProtKB-KW"/>
</dbReference>
<dbReference type="InterPro" id="IPR017871">
    <property type="entry name" value="ABC_transporter-like_CS"/>
</dbReference>
<evidence type="ECO:0000256" key="5">
    <source>
        <dbReference type="ARBA" id="ARBA00022741"/>
    </source>
</evidence>
<dbReference type="SMART" id="SM00382">
    <property type="entry name" value="AAA"/>
    <property type="match status" value="2"/>
</dbReference>
<dbReference type="SUPFAM" id="SSF52540">
    <property type="entry name" value="P-loop containing nucleoside triphosphate hydrolases"/>
    <property type="match status" value="2"/>
</dbReference>
<keyword evidence="6 10" id="KW-0067">ATP-binding</keyword>
<dbReference type="Pfam" id="PF00005">
    <property type="entry name" value="ABC_tran"/>
    <property type="match status" value="2"/>
</dbReference>
<dbReference type="RefSeq" id="WP_165637239.1">
    <property type="nucleotide sequence ID" value="NZ_FMAI01000003.1"/>
</dbReference>
<name>A0A1C3V7Z7_9BRAD</name>
<evidence type="ECO:0000256" key="6">
    <source>
        <dbReference type="ARBA" id="ARBA00022840"/>
    </source>
</evidence>
<dbReference type="Pfam" id="PF08352">
    <property type="entry name" value="oligo_HPY"/>
    <property type="match status" value="2"/>
</dbReference>
<dbReference type="PROSITE" id="PS00211">
    <property type="entry name" value="ABC_TRANSPORTER_1"/>
    <property type="match status" value="2"/>
</dbReference>
<evidence type="ECO:0000256" key="2">
    <source>
        <dbReference type="ARBA" id="ARBA00005417"/>
    </source>
</evidence>
<proteinExistence type="inferred from homology"/>
<evidence type="ECO:0000256" key="4">
    <source>
        <dbReference type="ARBA" id="ARBA00022475"/>
    </source>
</evidence>
<dbReference type="GO" id="GO:0055085">
    <property type="term" value="P:transmembrane transport"/>
    <property type="evidence" value="ECO:0007669"/>
    <property type="project" value="UniProtKB-ARBA"/>
</dbReference>
<dbReference type="FunFam" id="3.40.50.300:FF:000016">
    <property type="entry name" value="Oligopeptide ABC transporter ATP-binding component"/>
    <property type="match status" value="2"/>
</dbReference>
<dbReference type="NCBIfam" id="NF007739">
    <property type="entry name" value="PRK10419.1"/>
    <property type="match status" value="2"/>
</dbReference>
<dbReference type="EMBL" id="FMAI01000003">
    <property type="protein sequence ID" value="SCB23815.1"/>
    <property type="molecule type" value="Genomic_DNA"/>
</dbReference>
<feature type="domain" description="ABC transporter" evidence="9">
    <location>
        <begin position="290"/>
        <end position="529"/>
    </location>
</feature>
<keyword evidence="5" id="KW-0547">Nucleotide-binding</keyword>
<keyword evidence="3" id="KW-0813">Transport</keyword>
<dbReference type="InterPro" id="IPR003439">
    <property type="entry name" value="ABC_transporter-like_ATP-bd"/>
</dbReference>
<dbReference type="GO" id="GO:0016887">
    <property type="term" value="F:ATP hydrolysis activity"/>
    <property type="evidence" value="ECO:0007669"/>
    <property type="project" value="InterPro"/>
</dbReference>
<dbReference type="InterPro" id="IPR050388">
    <property type="entry name" value="ABC_Ni/Peptide_Import"/>
</dbReference>
<dbReference type="PANTHER" id="PTHR43297:SF2">
    <property type="entry name" value="DIPEPTIDE TRANSPORT ATP-BINDING PROTEIN DPPD"/>
    <property type="match status" value="1"/>
</dbReference>
<dbReference type="CDD" id="cd03257">
    <property type="entry name" value="ABC_NikE_OppD_transporters"/>
    <property type="match status" value="2"/>
</dbReference>
<organism evidence="10 11">
    <name type="scientific">Bradyrhizobium shewense</name>
    <dbReference type="NCBI Taxonomy" id="1761772"/>
    <lineage>
        <taxon>Bacteria</taxon>
        <taxon>Pseudomonadati</taxon>
        <taxon>Pseudomonadota</taxon>
        <taxon>Alphaproteobacteria</taxon>
        <taxon>Hyphomicrobiales</taxon>
        <taxon>Nitrobacteraceae</taxon>
        <taxon>Bradyrhizobium</taxon>
    </lineage>
</organism>
<dbReference type="InterPro" id="IPR013563">
    <property type="entry name" value="Oligopep_ABC_C"/>
</dbReference>
<dbReference type="NCBIfam" id="NF008453">
    <property type="entry name" value="PRK11308.1"/>
    <property type="match status" value="2"/>
</dbReference>
<reference evidence="11" key="1">
    <citation type="submission" date="2016-08" db="EMBL/GenBank/DDBJ databases">
        <authorList>
            <person name="Varghese N."/>
            <person name="Submissions Spin"/>
        </authorList>
    </citation>
    <scope>NUCLEOTIDE SEQUENCE [LARGE SCALE GENOMIC DNA]</scope>
    <source>
        <strain evidence="11">ERR11</strain>
    </source>
</reference>
<comment type="function">
    <text evidence="8">Involved in beta-(1--&gt;2)glucan export. Transmembrane domains (TMD) form a pore in the inner membrane and the ATP-binding domain (NBD) is responsible for energy generation.</text>
</comment>
<evidence type="ECO:0000256" key="8">
    <source>
        <dbReference type="ARBA" id="ARBA00024722"/>
    </source>
</evidence>
<comment type="subcellular location">
    <subcellularLocation>
        <location evidence="1">Cell inner membrane</location>
        <topology evidence="1">Peripheral membrane protein</topology>
    </subcellularLocation>
</comment>
<dbReference type="InterPro" id="IPR003593">
    <property type="entry name" value="AAA+_ATPase"/>
</dbReference>
<protein>
    <submittedName>
        <fullName evidence="10">Microcin C transport system ATP-binding protein</fullName>
    </submittedName>
</protein>
<dbReference type="GO" id="GO:0015833">
    <property type="term" value="P:peptide transport"/>
    <property type="evidence" value="ECO:0007669"/>
    <property type="project" value="InterPro"/>
</dbReference>
<accession>A0A1C3V7Z7</accession>
<evidence type="ECO:0000313" key="10">
    <source>
        <dbReference type="EMBL" id="SCB23815.1"/>
    </source>
</evidence>
<evidence type="ECO:0000313" key="11">
    <source>
        <dbReference type="Proteomes" id="UP000199184"/>
    </source>
</evidence>
<evidence type="ECO:0000256" key="1">
    <source>
        <dbReference type="ARBA" id="ARBA00004417"/>
    </source>
</evidence>
<dbReference type="Gene3D" id="3.40.50.300">
    <property type="entry name" value="P-loop containing nucleotide triphosphate hydrolases"/>
    <property type="match status" value="2"/>
</dbReference>
<evidence type="ECO:0000259" key="9">
    <source>
        <dbReference type="PROSITE" id="PS50893"/>
    </source>
</evidence>
<dbReference type="InterPro" id="IPR027417">
    <property type="entry name" value="P-loop_NTPase"/>
</dbReference>
<keyword evidence="7" id="KW-0472">Membrane</keyword>
<dbReference type="Proteomes" id="UP000199184">
    <property type="component" value="Unassembled WGS sequence"/>
</dbReference>
<dbReference type="AlphaFoldDB" id="A0A1C3V7Z7"/>
<feature type="domain" description="ABC transporter" evidence="9">
    <location>
        <begin position="11"/>
        <end position="260"/>
    </location>
</feature>
<evidence type="ECO:0000256" key="7">
    <source>
        <dbReference type="ARBA" id="ARBA00023136"/>
    </source>
</evidence>
<keyword evidence="4" id="KW-1003">Cell membrane</keyword>
<dbReference type="PANTHER" id="PTHR43297">
    <property type="entry name" value="OLIGOPEPTIDE TRANSPORT ATP-BINDING PROTEIN APPD"/>
    <property type="match status" value="1"/>
</dbReference>
<dbReference type="GO" id="GO:0005886">
    <property type="term" value="C:plasma membrane"/>
    <property type="evidence" value="ECO:0007669"/>
    <property type="project" value="UniProtKB-SubCell"/>
</dbReference>
<keyword evidence="11" id="KW-1185">Reference proteome</keyword>
<dbReference type="PROSITE" id="PS50893">
    <property type="entry name" value="ABC_TRANSPORTER_2"/>
    <property type="match status" value="2"/>
</dbReference>